<accession>A0A087T7W0</accession>
<sequence length="245" mass="28160">MFDAEKVKQRITIMLCVNALGEKEAPLIVNNSLQPKCFKNLCMSELGVEWYANQKSWMTGSIFIDWIENFNSKMKKQNRKVLLILDNAPCHPKISLSNVILLFLPSKSQPLNLGIIKLFKLQYQRRLLTSVFALMNSMENVNEMIKQITLADAVEYVKEAWSCVNENTIKNSFKKSVINCKLPEDIHAEEIIVQTENEVIALSQQLGIDIKTNFEEEEFHVEDDWEEDSLEMQAIASSSKEVLIK</sequence>
<dbReference type="OMA" id="INDANLX"/>
<proteinExistence type="predicted"/>
<organism evidence="2 3">
    <name type="scientific">Stegodyphus mimosarum</name>
    <name type="common">African social velvet spider</name>
    <dbReference type="NCBI Taxonomy" id="407821"/>
    <lineage>
        <taxon>Eukaryota</taxon>
        <taxon>Metazoa</taxon>
        <taxon>Ecdysozoa</taxon>
        <taxon>Arthropoda</taxon>
        <taxon>Chelicerata</taxon>
        <taxon>Arachnida</taxon>
        <taxon>Araneae</taxon>
        <taxon>Araneomorphae</taxon>
        <taxon>Entelegynae</taxon>
        <taxon>Eresoidea</taxon>
        <taxon>Eresidae</taxon>
        <taxon>Stegodyphus</taxon>
    </lineage>
</organism>
<feature type="non-terminal residue" evidence="2">
    <location>
        <position position="245"/>
    </location>
</feature>
<evidence type="ECO:0000313" key="3">
    <source>
        <dbReference type="Proteomes" id="UP000054359"/>
    </source>
</evidence>
<dbReference type="PANTHER" id="PTHR19303:SF73">
    <property type="entry name" value="PROTEIN PDC2"/>
    <property type="match status" value="1"/>
</dbReference>
<reference evidence="2 3" key="1">
    <citation type="submission" date="2013-11" db="EMBL/GenBank/DDBJ databases">
        <title>Genome sequencing of Stegodyphus mimosarum.</title>
        <authorList>
            <person name="Bechsgaard J."/>
        </authorList>
    </citation>
    <scope>NUCLEOTIDE SEQUENCE [LARGE SCALE GENOMIC DNA]</scope>
</reference>
<dbReference type="GO" id="GO:0003677">
    <property type="term" value="F:DNA binding"/>
    <property type="evidence" value="ECO:0007669"/>
    <property type="project" value="TreeGrafter"/>
</dbReference>
<gene>
    <name evidence="2" type="ORF">X975_03152</name>
</gene>
<dbReference type="Proteomes" id="UP000054359">
    <property type="component" value="Unassembled WGS sequence"/>
</dbReference>
<dbReference type="AlphaFoldDB" id="A0A087T7W0"/>
<name>A0A087T7W0_STEMI</name>
<keyword evidence="3" id="KW-1185">Reference proteome</keyword>
<dbReference type="InterPro" id="IPR050863">
    <property type="entry name" value="CenT-Element_Derived"/>
</dbReference>
<dbReference type="InterPro" id="IPR004875">
    <property type="entry name" value="DDE_SF_endonuclease_dom"/>
</dbReference>
<dbReference type="OrthoDB" id="6511064at2759"/>
<feature type="domain" description="DDE-1" evidence="1">
    <location>
        <begin position="8"/>
        <end position="173"/>
    </location>
</feature>
<protein>
    <submittedName>
        <fullName evidence="2">Tigger transposable element-derived protein 6</fullName>
    </submittedName>
</protein>
<dbReference type="GO" id="GO:0005634">
    <property type="term" value="C:nucleus"/>
    <property type="evidence" value="ECO:0007669"/>
    <property type="project" value="TreeGrafter"/>
</dbReference>
<evidence type="ECO:0000313" key="2">
    <source>
        <dbReference type="EMBL" id="KFM61199.1"/>
    </source>
</evidence>
<dbReference type="PANTHER" id="PTHR19303">
    <property type="entry name" value="TRANSPOSON"/>
    <property type="match status" value="1"/>
</dbReference>
<dbReference type="Pfam" id="PF03184">
    <property type="entry name" value="DDE_1"/>
    <property type="match status" value="1"/>
</dbReference>
<evidence type="ECO:0000259" key="1">
    <source>
        <dbReference type="Pfam" id="PF03184"/>
    </source>
</evidence>
<dbReference type="STRING" id="407821.A0A087T7W0"/>
<dbReference type="EMBL" id="KK113854">
    <property type="protein sequence ID" value="KFM61199.1"/>
    <property type="molecule type" value="Genomic_DNA"/>
</dbReference>